<accession>A0AAD6X9S3</accession>
<comment type="caution">
    <text evidence="4">The sequence shown here is derived from an EMBL/GenBank/DDBJ whole genome shotgun (WGS) entry which is preliminary data.</text>
</comment>
<name>A0AAD6X9S3_9AGAR</name>
<feature type="transmembrane region" description="Helical" evidence="2">
    <location>
        <begin position="82"/>
        <end position="105"/>
    </location>
</feature>
<reference evidence="4" key="1">
    <citation type="submission" date="2023-03" db="EMBL/GenBank/DDBJ databases">
        <title>Massive genome expansion in bonnet fungi (Mycena s.s.) driven by repeated elements and novel gene families across ecological guilds.</title>
        <authorList>
            <consortium name="Lawrence Berkeley National Laboratory"/>
            <person name="Harder C.B."/>
            <person name="Miyauchi S."/>
            <person name="Viragh M."/>
            <person name="Kuo A."/>
            <person name="Thoen E."/>
            <person name="Andreopoulos B."/>
            <person name="Lu D."/>
            <person name="Skrede I."/>
            <person name="Drula E."/>
            <person name="Henrissat B."/>
            <person name="Morin E."/>
            <person name="Kohler A."/>
            <person name="Barry K."/>
            <person name="LaButti K."/>
            <person name="Morin E."/>
            <person name="Salamov A."/>
            <person name="Lipzen A."/>
            <person name="Mereny Z."/>
            <person name="Hegedus B."/>
            <person name="Baldrian P."/>
            <person name="Stursova M."/>
            <person name="Weitz H."/>
            <person name="Taylor A."/>
            <person name="Grigoriev I.V."/>
            <person name="Nagy L.G."/>
            <person name="Martin F."/>
            <person name="Kauserud H."/>
        </authorList>
    </citation>
    <scope>NUCLEOTIDE SEQUENCE</scope>
    <source>
        <strain evidence="4">CBHHK200</strain>
    </source>
</reference>
<evidence type="ECO:0000256" key="1">
    <source>
        <dbReference type="SAM" id="MobiDB-lite"/>
    </source>
</evidence>
<proteinExistence type="predicted"/>
<feature type="domain" description="DUF6534" evidence="3">
    <location>
        <begin position="168"/>
        <end position="255"/>
    </location>
</feature>
<protein>
    <recommendedName>
        <fullName evidence="3">DUF6534 domain-containing protein</fullName>
    </recommendedName>
</protein>
<evidence type="ECO:0000313" key="5">
    <source>
        <dbReference type="Proteomes" id="UP001218188"/>
    </source>
</evidence>
<dbReference type="EMBL" id="JARJCM010000037">
    <property type="protein sequence ID" value="KAJ7037359.1"/>
    <property type="molecule type" value="Genomic_DNA"/>
</dbReference>
<feature type="compositionally biased region" description="Polar residues" evidence="1">
    <location>
        <begin position="280"/>
        <end position="296"/>
    </location>
</feature>
<evidence type="ECO:0000313" key="4">
    <source>
        <dbReference type="EMBL" id="KAJ7037359.1"/>
    </source>
</evidence>
<organism evidence="4 5">
    <name type="scientific">Mycena alexandri</name>
    <dbReference type="NCBI Taxonomy" id="1745969"/>
    <lineage>
        <taxon>Eukaryota</taxon>
        <taxon>Fungi</taxon>
        <taxon>Dikarya</taxon>
        <taxon>Basidiomycota</taxon>
        <taxon>Agaricomycotina</taxon>
        <taxon>Agaricomycetes</taxon>
        <taxon>Agaricomycetidae</taxon>
        <taxon>Agaricales</taxon>
        <taxon>Marasmiineae</taxon>
        <taxon>Mycenaceae</taxon>
        <taxon>Mycena</taxon>
    </lineage>
</organism>
<dbReference type="InterPro" id="IPR045339">
    <property type="entry name" value="DUF6534"/>
</dbReference>
<feature type="region of interest" description="Disordered" evidence="1">
    <location>
        <begin position="280"/>
        <end position="323"/>
    </location>
</feature>
<evidence type="ECO:0000256" key="2">
    <source>
        <dbReference type="SAM" id="Phobius"/>
    </source>
</evidence>
<feature type="transmembrane region" description="Helical" evidence="2">
    <location>
        <begin position="204"/>
        <end position="225"/>
    </location>
</feature>
<feature type="transmembrane region" description="Helical" evidence="2">
    <location>
        <begin position="47"/>
        <end position="70"/>
    </location>
</feature>
<feature type="transmembrane region" description="Helical" evidence="2">
    <location>
        <begin position="6"/>
        <end position="27"/>
    </location>
</feature>
<dbReference type="Proteomes" id="UP001218188">
    <property type="component" value="Unassembled WGS sequence"/>
</dbReference>
<dbReference type="AlphaFoldDB" id="A0AAD6X9S3"/>
<feature type="compositionally biased region" description="Low complexity" evidence="1">
    <location>
        <begin position="309"/>
        <end position="323"/>
    </location>
</feature>
<keyword evidence="2" id="KW-0472">Membrane</keyword>
<feature type="transmembrane region" description="Helical" evidence="2">
    <location>
        <begin position="117"/>
        <end position="143"/>
    </location>
</feature>
<dbReference type="Pfam" id="PF20152">
    <property type="entry name" value="DUF6534"/>
    <property type="match status" value="1"/>
</dbReference>
<keyword evidence="2" id="KW-1133">Transmembrane helix</keyword>
<keyword evidence="5" id="KW-1185">Reference proteome</keyword>
<feature type="transmembrane region" description="Helical" evidence="2">
    <location>
        <begin position="163"/>
        <end position="183"/>
    </location>
</feature>
<keyword evidence="2" id="KW-0812">Transmembrane</keyword>
<sequence>MASADIASAVGPLLLGTLISWLLMGIYTMQAHAYFMRYADKFWIRSLVITISFLEIAQWIILTADAWYYLVTNWGNLAVYFIIPWPALVLVVLCGISSMIVQSFYAWRIWMISYDAWLLRIAAFVIEGLSLMQGCSAITGAVLVFQRPTEAEIARRHRFFDAWLIGNLATDSLISFCMLWILFKARNSTHWQNSKLMFDKLIVNTVKTGSATTIIAALTLILFDLFRDRNYYGTTFNFLQKLYSISLLANLNARQKSGTSRVEEEPQMNFSDIIIRTSTSTHASSSNQDENQNATYPSLRALQERSFPSGISKTLSSSSRTKS</sequence>
<dbReference type="PANTHER" id="PTHR40465">
    <property type="entry name" value="CHROMOSOME 1, WHOLE GENOME SHOTGUN SEQUENCE"/>
    <property type="match status" value="1"/>
</dbReference>
<gene>
    <name evidence="4" type="ORF">C8F04DRAFT_409725</name>
</gene>
<dbReference type="PANTHER" id="PTHR40465:SF1">
    <property type="entry name" value="DUF6534 DOMAIN-CONTAINING PROTEIN"/>
    <property type="match status" value="1"/>
</dbReference>
<evidence type="ECO:0000259" key="3">
    <source>
        <dbReference type="Pfam" id="PF20152"/>
    </source>
</evidence>